<proteinExistence type="predicted"/>
<dbReference type="AlphaFoldDB" id="A0A3P7FVF6"/>
<evidence type="ECO:0000313" key="3">
    <source>
        <dbReference type="Proteomes" id="UP000270924"/>
    </source>
</evidence>
<accession>A0A3P7FVF6</accession>
<keyword evidence="3" id="KW-1185">Reference proteome</keyword>
<dbReference type="OrthoDB" id="5869979at2759"/>
<organism evidence="2 3">
    <name type="scientific">Wuchereria bancrofti</name>
    <dbReference type="NCBI Taxonomy" id="6293"/>
    <lineage>
        <taxon>Eukaryota</taxon>
        <taxon>Metazoa</taxon>
        <taxon>Ecdysozoa</taxon>
        <taxon>Nematoda</taxon>
        <taxon>Chromadorea</taxon>
        <taxon>Rhabditida</taxon>
        <taxon>Spirurina</taxon>
        <taxon>Spiruromorpha</taxon>
        <taxon>Filarioidea</taxon>
        <taxon>Onchocercidae</taxon>
        <taxon>Wuchereria</taxon>
    </lineage>
</organism>
<feature type="region of interest" description="Disordered" evidence="1">
    <location>
        <begin position="46"/>
        <end position="139"/>
    </location>
</feature>
<protein>
    <submittedName>
        <fullName evidence="2">Uncharacterized protein</fullName>
    </submittedName>
</protein>
<reference evidence="2 3" key="1">
    <citation type="submission" date="2018-11" db="EMBL/GenBank/DDBJ databases">
        <authorList>
            <consortium name="Pathogen Informatics"/>
        </authorList>
    </citation>
    <scope>NUCLEOTIDE SEQUENCE [LARGE SCALE GENOMIC DNA]</scope>
</reference>
<feature type="compositionally biased region" description="Low complexity" evidence="1">
    <location>
        <begin position="93"/>
        <end position="105"/>
    </location>
</feature>
<gene>
    <name evidence="2" type="ORF">WBA_LOCUS7798</name>
</gene>
<dbReference type="EMBL" id="UYWW01005874">
    <property type="protein sequence ID" value="VDM14412.1"/>
    <property type="molecule type" value="Genomic_DNA"/>
</dbReference>
<evidence type="ECO:0000313" key="2">
    <source>
        <dbReference type="EMBL" id="VDM14412.1"/>
    </source>
</evidence>
<name>A0A3P7FVF6_WUCBA</name>
<sequence length="208" mass="23909">MSFESWANINKPVNPTPVYERPQLFIDPKMRKFRNQWKKETWQKKMEEKIKKTQEVEPEIQNEKDEESAPDGEVTAETETPVIRRELEEGEMSSESSSSSSASTSSDEDIDDGATSRHRRRKRRRHDKNNQLNPVQAAMGSVNPQFTTLFAQLYEHRHTLCRLLLSSHKNAFASVLGQVLSSPQGMTSAQQNQMNLFIQNFSAQNLPK</sequence>
<dbReference type="InParanoid" id="A0A3P7FVF6"/>
<feature type="compositionally biased region" description="Basic and acidic residues" evidence="1">
    <location>
        <begin position="46"/>
        <end position="55"/>
    </location>
</feature>
<feature type="compositionally biased region" description="Basic residues" evidence="1">
    <location>
        <begin position="116"/>
        <end position="127"/>
    </location>
</feature>
<feature type="compositionally biased region" description="Acidic residues" evidence="1">
    <location>
        <begin position="56"/>
        <end position="76"/>
    </location>
</feature>
<evidence type="ECO:0000256" key="1">
    <source>
        <dbReference type="SAM" id="MobiDB-lite"/>
    </source>
</evidence>
<dbReference type="Proteomes" id="UP000270924">
    <property type="component" value="Unassembled WGS sequence"/>
</dbReference>